<dbReference type="InterPro" id="IPR029058">
    <property type="entry name" value="AB_hydrolase_fold"/>
</dbReference>
<dbReference type="Pfam" id="PF06821">
    <property type="entry name" value="Ser_hydrolase"/>
    <property type="match status" value="1"/>
</dbReference>
<dbReference type="SUPFAM" id="SSF53474">
    <property type="entry name" value="alpha/beta-Hydrolases"/>
    <property type="match status" value="1"/>
</dbReference>
<gene>
    <name evidence="1" type="ORF">ABIE13_003179</name>
</gene>
<accession>A0ABV2QAK1</accession>
<dbReference type="GO" id="GO:0016787">
    <property type="term" value="F:hydrolase activity"/>
    <property type="evidence" value="ECO:0007669"/>
    <property type="project" value="UniProtKB-KW"/>
</dbReference>
<protein>
    <submittedName>
        <fullName evidence="1">Alpha/beta hydrolase family esterase</fullName>
    </submittedName>
</protein>
<proteinExistence type="predicted"/>
<name>A0ABV2QAK1_9BURK</name>
<dbReference type="Gene3D" id="3.40.50.1820">
    <property type="entry name" value="alpha/beta hydrolase"/>
    <property type="match status" value="1"/>
</dbReference>
<evidence type="ECO:0000313" key="2">
    <source>
        <dbReference type="Proteomes" id="UP001549320"/>
    </source>
</evidence>
<dbReference type="EMBL" id="JBEPSH010000006">
    <property type="protein sequence ID" value="MET4578063.1"/>
    <property type="molecule type" value="Genomic_DNA"/>
</dbReference>
<organism evidence="1 2">
    <name type="scientific">Ottowia thiooxydans</name>
    <dbReference type="NCBI Taxonomy" id="219182"/>
    <lineage>
        <taxon>Bacteria</taxon>
        <taxon>Pseudomonadati</taxon>
        <taxon>Pseudomonadota</taxon>
        <taxon>Betaproteobacteria</taxon>
        <taxon>Burkholderiales</taxon>
        <taxon>Comamonadaceae</taxon>
        <taxon>Ottowia</taxon>
    </lineage>
</organism>
<reference evidence="1 2" key="1">
    <citation type="submission" date="2024-06" db="EMBL/GenBank/DDBJ databases">
        <title>Sorghum-associated microbial communities from plants grown in Nebraska, USA.</title>
        <authorList>
            <person name="Schachtman D."/>
        </authorList>
    </citation>
    <scope>NUCLEOTIDE SEQUENCE [LARGE SCALE GENOMIC DNA]</scope>
    <source>
        <strain evidence="1 2">2709</strain>
    </source>
</reference>
<comment type="caution">
    <text evidence="1">The sequence shown here is derived from an EMBL/GenBank/DDBJ whole genome shotgun (WGS) entry which is preliminary data.</text>
</comment>
<keyword evidence="1" id="KW-0378">Hydrolase</keyword>
<dbReference type="InterPro" id="IPR010662">
    <property type="entry name" value="RBBP9/YdeN"/>
</dbReference>
<sequence length="186" mass="20587">MPYPTVLIVPGWHNSGPRHWQSLWHQCLPRSVRVEQADWRHPLRKPWVERLVQTIEQTEGPLLIAAHSLGCITTAHLPASAQTRIHGALLVAPADPENRSALADFAPVPRKRLQFPSIVVGSSNDPYCPVAQTSHYAKAWGSRLVLLDKSGHINVESGHGDWPFGLTLLKTLGAEPPLRQAASFFI</sequence>
<keyword evidence="2" id="KW-1185">Reference proteome</keyword>
<evidence type="ECO:0000313" key="1">
    <source>
        <dbReference type="EMBL" id="MET4578063.1"/>
    </source>
</evidence>
<dbReference type="RefSeq" id="WP_354444988.1">
    <property type="nucleotide sequence ID" value="NZ_JBEPSH010000006.1"/>
</dbReference>
<dbReference type="Proteomes" id="UP001549320">
    <property type="component" value="Unassembled WGS sequence"/>
</dbReference>